<organism evidence="2 3">
    <name type="scientific">[Emmonsia] crescens</name>
    <dbReference type="NCBI Taxonomy" id="73230"/>
    <lineage>
        <taxon>Eukaryota</taxon>
        <taxon>Fungi</taxon>
        <taxon>Dikarya</taxon>
        <taxon>Ascomycota</taxon>
        <taxon>Pezizomycotina</taxon>
        <taxon>Eurotiomycetes</taxon>
        <taxon>Eurotiomycetidae</taxon>
        <taxon>Onygenales</taxon>
        <taxon>Ajellomycetaceae</taxon>
        <taxon>Emergomyces</taxon>
    </lineage>
</organism>
<name>A0A0G2HWW7_9EURO</name>
<evidence type="ECO:0000313" key="2">
    <source>
        <dbReference type="EMBL" id="KKZ62280.1"/>
    </source>
</evidence>
<proteinExistence type="predicted"/>
<dbReference type="AlphaFoldDB" id="A0A0G2HWW7"/>
<gene>
    <name evidence="2" type="ORF">EMCG_00449</name>
</gene>
<dbReference type="Proteomes" id="UP000034164">
    <property type="component" value="Unassembled WGS sequence"/>
</dbReference>
<feature type="domain" description="LYR motif-containing protein Cup1-like N-terminal" evidence="1">
    <location>
        <begin position="14"/>
        <end position="102"/>
    </location>
</feature>
<dbReference type="Pfam" id="PF20263">
    <property type="entry name" value="LYRM2-like"/>
    <property type="match status" value="1"/>
</dbReference>
<comment type="caution">
    <text evidence="2">The sequence shown here is derived from an EMBL/GenBank/DDBJ whole genome shotgun (WGS) entry which is preliminary data.</text>
</comment>
<dbReference type="VEuPathDB" id="FungiDB:EMCG_00449"/>
<protein>
    <recommendedName>
        <fullName evidence="1">LYR motif-containing protein Cup1-like N-terminal domain-containing protein</fullName>
    </recommendedName>
</protein>
<dbReference type="CDD" id="cd20273">
    <property type="entry name" value="Complex1_LYR_unchar"/>
    <property type="match status" value="1"/>
</dbReference>
<evidence type="ECO:0000313" key="3">
    <source>
        <dbReference type="Proteomes" id="UP000034164"/>
    </source>
</evidence>
<evidence type="ECO:0000259" key="1">
    <source>
        <dbReference type="Pfam" id="PF20263"/>
    </source>
</evidence>
<dbReference type="EMBL" id="LCZI01001147">
    <property type="protein sequence ID" value="KKZ62280.1"/>
    <property type="molecule type" value="Genomic_DNA"/>
</dbReference>
<dbReference type="InterPro" id="IPR046896">
    <property type="entry name" value="Cup1-like_N"/>
</dbReference>
<dbReference type="OrthoDB" id="5521299at2759"/>
<accession>A0A0G2HWW7</accession>
<sequence>MSLSPPQTPHWRHVYRALLRESIYLPDPIAREYMSSHVRESYRAYRPRVIPNSYTGPNGQFYLERRARKLLSILSRANEGYMKPLERVLMLSYGRIGRRRHVLARPFFVPNSSADKTPFRFIIPPACPLHWEPIPSLSALMKSQIENRHLNDIDATPVVREIPQPKKSIWNGHVSKRKVQKATEKWYDMIIKSILPPIPDREWNTLHGLVVGKEPWSLPKRRKRLDTNDTKSALDAEFLVFGPQKDRTFEAYVRGRPHKITRKLMTPMWERILLATPRMTQDPETKNWMVRWGKPIGDAPIFRTLDPEVAINSSLFDGVDKTTGAVLKPKRAQKLEVVDSAP</sequence>
<reference evidence="3" key="1">
    <citation type="journal article" date="2015" name="PLoS Genet.">
        <title>The dynamic genome and transcriptome of the human fungal pathogen Blastomyces and close relative Emmonsia.</title>
        <authorList>
            <person name="Munoz J.F."/>
            <person name="Gauthier G.M."/>
            <person name="Desjardins C.A."/>
            <person name="Gallo J.E."/>
            <person name="Holder J."/>
            <person name="Sullivan T.D."/>
            <person name="Marty A.J."/>
            <person name="Carmen J.C."/>
            <person name="Chen Z."/>
            <person name="Ding L."/>
            <person name="Gujja S."/>
            <person name="Magrini V."/>
            <person name="Misas E."/>
            <person name="Mitreva M."/>
            <person name="Priest M."/>
            <person name="Saif S."/>
            <person name="Whiston E.A."/>
            <person name="Young S."/>
            <person name="Zeng Q."/>
            <person name="Goldman W.E."/>
            <person name="Mardis E.R."/>
            <person name="Taylor J.W."/>
            <person name="McEwen J.G."/>
            <person name="Clay O.K."/>
            <person name="Klein B.S."/>
            <person name="Cuomo C.A."/>
        </authorList>
    </citation>
    <scope>NUCLEOTIDE SEQUENCE [LARGE SCALE GENOMIC DNA]</scope>
    <source>
        <strain evidence="3">UAMH 3008</strain>
    </source>
</reference>